<proteinExistence type="predicted"/>
<reference evidence="2 4" key="1">
    <citation type="submission" date="2014-04" db="EMBL/GenBank/DDBJ databases">
        <authorList>
            <consortium name="DOE Joint Genome Institute"/>
            <person name="Kuo A."/>
            <person name="Kohler A."/>
            <person name="Costa M.D."/>
            <person name="Nagy L.G."/>
            <person name="Floudas D."/>
            <person name="Copeland A."/>
            <person name="Barry K.W."/>
            <person name="Cichocki N."/>
            <person name="Veneault-Fourrey C."/>
            <person name="LaButti K."/>
            <person name="Lindquist E.A."/>
            <person name="Lipzen A."/>
            <person name="Lundell T."/>
            <person name="Morin E."/>
            <person name="Murat C."/>
            <person name="Sun H."/>
            <person name="Tunlid A."/>
            <person name="Henrissat B."/>
            <person name="Grigoriev I.V."/>
            <person name="Hibbett D.S."/>
            <person name="Martin F."/>
            <person name="Nordberg H.P."/>
            <person name="Cantor M.N."/>
            <person name="Hua S.X."/>
        </authorList>
    </citation>
    <scope>NUCLEOTIDE SEQUENCE [LARGE SCALE GENOMIC DNA]</scope>
    <source>
        <strain evidence="2 4">441</strain>
    </source>
</reference>
<reference evidence="2" key="3">
    <citation type="submission" date="2015-02" db="EMBL/GenBank/DDBJ databases">
        <title>Evolutionary Origins and Diversification of the Mycorrhizal Mutualists.</title>
        <authorList>
            <consortium name="DOE Joint Genome Institute"/>
            <consortium name="Mycorrhizal Genomics Consortium"/>
            <person name="Kohler A."/>
            <person name="Kuo A."/>
            <person name="Nagy L.G."/>
            <person name="Floudas D."/>
            <person name="Copeland A."/>
            <person name="Barry K.W."/>
            <person name="Cichocki N."/>
            <person name="Veneault-Fourrey C."/>
            <person name="LaButti K."/>
            <person name="Lindquist E.A."/>
            <person name="Lipzen A."/>
            <person name="Lundell T."/>
            <person name="Morin E."/>
            <person name="Murat C."/>
            <person name="Riley R."/>
            <person name="Ohm R."/>
            <person name="Sun H."/>
            <person name="Tunlid A."/>
            <person name="Henrissat B."/>
            <person name="Grigoriev I.V."/>
            <person name="Hibbett D.S."/>
            <person name="Martin F."/>
        </authorList>
    </citation>
    <scope>NUCLEOTIDE SEQUENCE</scope>
    <source>
        <strain evidence="2 4">441</strain>
    </source>
</reference>
<reference evidence="4" key="2">
    <citation type="submission" date="2015-01" db="EMBL/GenBank/DDBJ databases">
        <title>Evolutionary Origins and Diversification of the Mycorrhizal Mutualists.</title>
        <authorList>
            <consortium name="DOE Joint Genome Institute"/>
            <consortium name="Mycorrhizal Genomics Consortium"/>
            <person name="Kohler A."/>
            <person name="Kuo A."/>
            <person name="Nagy L.G."/>
            <person name="Floudas D."/>
            <person name="Copeland A."/>
            <person name="Barry K.W."/>
            <person name="Cichocki N."/>
            <person name="Veneault-Fourrey C."/>
            <person name="LaButti K."/>
            <person name="Lindquist E.A."/>
            <person name="Lipzen A."/>
            <person name="Lundell T."/>
            <person name="Morin E."/>
            <person name="Murat C."/>
            <person name="Riley R."/>
            <person name="Ohm R."/>
            <person name="Sun H."/>
            <person name="Tunlid A."/>
            <person name="Henrissat B."/>
            <person name="Grigoriev I.V."/>
            <person name="Hibbett D.S."/>
            <person name="Martin F."/>
        </authorList>
    </citation>
    <scope>NUCLEOTIDE SEQUENCE [LARGE SCALE GENOMIC DNA]</scope>
    <source>
        <strain evidence="3 4">441</strain>
    </source>
</reference>
<organism evidence="2 4">
    <name type="scientific">Pisolithus microcarpus 441</name>
    <dbReference type="NCBI Taxonomy" id="765257"/>
    <lineage>
        <taxon>Eukaryota</taxon>
        <taxon>Fungi</taxon>
        <taxon>Dikarya</taxon>
        <taxon>Basidiomycota</taxon>
        <taxon>Agaricomycotina</taxon>
        <taxon>Agaricomycetes</taxon>
        <taxon>Agaricomycetidae</taxon>
        <taxon>Boletales</taxon>
        <taxon>Sclerodermatineae</taxon>
        <taxon>Pisolithaceae</taxon>
        <taxon>Pisolithus</taxon>
    </lineage>
</organism>
<dbReference type="InterPro" id="IPR049233">
    <property type="entry name" value="DUF6830"/>
</dbReference>
<keyword evidence="4" id="KW-1185">Reference proteome</keyword>
<dbReference type="Proteomes" id="UP000054018">
    <property type="component" value="Unassembled WGS sequence"/>
</dbReference>
<feature type="domain" description="DUF6830" evidence="1">
    <location>
        <begin position="79"/>
        <end position="140"/>
    </location>
</feature>
<accession>A0A0C9Y4C8</accession>
<dbReference type="EMBL" id="KN834139">
    <property type="protein sequence ID" value="KIK11921.1"/>
    <property type="molecule type" value="Genomic_DNA"/>
</dbReference>
<dbReference type="AlphaFoldDB" id="A0A0C9Y4C8"/>
<gene>
    <name evidence="3" type="ORF">PISMIDRAFT_120267</name>
    <name evidence="2" type="ORF">PISMIDRAFT_121851</name>
</gene>
<dbReference type="EMBL" id="KN834048">
    <property type="protein sequence ID" value="KIK12779.1"/>
    <property type="molecule type" value="Genomic_DNA"/>
</dbReference>
<dbReference type="OrthoDB" id="2650222at2759"/>
<protein>
    <recommendedName>
        <fullName evidence="1">DUF6830 domain-containing protein</fullName>
    </recommendedName>
</protein>
<evidence type="ECO:0000313" key="4">
    <source>
        <dbReference type="Proteomes" id="UP000054018"/>
    </source>
</evidence>
<name>A0A0C9Y4C8_9AGAM</name>
<dbReference type="HOGENOM" id="CLU_150411_0_0_1"/>
<evidence type="ECO:0000259" key="1">
    <source>
        <dbReference type="Pfam" id="PF20722"/>
    </source>
</evidence>
<evidence type="ECO:0000313" key="3">
    <source>
        <dbReference type="EMBL" id="KIK12779.1"/>
    </source>
</evidence>
<evidence type="ECO:0000313" key="2">
    <source>
        <dbReference type="EMBL" id="KIK11921.1"/>
    </source>
</evidence>
<dbReference type="Pfam" id="PF20722">
    <property type="entry name" value="DUF6830"/>
    <property type="match status" value="1"/>
</dbReference>
<sequence length="145" mass="16195">MEDDTMPHMLLVVSEEYSFTRSPTHHNHFLQGFISDDATTAFHVTKKPNFADKPLYYVSMTYGLPDLPSLLLSYIDAIAGQNSSFCSQLLRGWSKFQIQMHSQLQPLTILPSQQVQALPPPKEYPYGKCNTVLACVTSPSGTPSN</sequence>